<dbReference type="GO" id="GO:0046872">
    <property type="term" value="F:metal ion binding"/>
    <property type="evidence" value="ECO:0007669"/>
    <property type="project" value="UniProtKB-KW"/>
</dbReference>
<dbReference type="Proteomes" id="UP000245462">
    <property type="component" value="Unassembled WGS sequence"/>
</dbReference>
<organism evidence="13 14">
    <name type="scientific">Porphyromonas loveana</name>
    <dbReference type="NCBI Taxonomy" id="1884669"/>
    <lineage>
        <taxon>Bacteria</taxon>
        <taxon>Pseudomonadati</taxon>
        <taxon>Bacteroidota</taxon>
        <taxon>Bacteroidia</taxon>
        <taxon>Bacteroidales</taxon>
        <taxon>Porphyromonadaceae</taxon>
        <taxon>Porphyromonas</taxon>
    </lineage>
</organism>
<dbReference type="CDD" id="cd09641">
    <property type="entry name" value="Cas3''_I"/>
    <property type="match status" value="1"/>
</dbReference>
<dbReference type="GO" id="GO:0003724">
    <property type="term" value="F:RNA helicase activity"/>
    <property type="evidence" value="ECO:0007669"/>
    <property type="project" value="TreeGrafter"/>
</dbReference>
<dbReference type="InterPro" id="IPR050079">
    <property type="entry name" value="DEAD_box_RNA_helicase"/>
</dbReference>
<comment type="similarity">
    <text evidence="10">Belongs to the DEAD box helicase family.</text>
</comment>
<proteinExistence type="inferred from homology"/>
<evidence type="ECO:0000256" key="4">
    <source>
        <dbReference type="ARBA" id="ARBA00022723"/>
    </source>
</evidence>
<dbReference type="OrthoDB" id="9810236at2"/>
<keyword evidence="3" id="KW-0540">Nuclease</keyword>
<dbReference type="GO" id="GO:0003676">
    <property type="term" value="F:nucleic acid binding"/>
    <property type="evidence" value="ECO:0007669"/>
    <property type="project" value="InterPro"/>
</dbReference>
<dbReference type="RefSeq" id="WP_116679623.1">
    <property type="nucleotide sequence ID" value="NZ_JBGZQP010000044.1"/>
</dbReference>
<keyword evidence="5" id="KW-0547">Nucleotide-binding</keyword>
<dbReference type="InterPro" id="IPR027417">
    <property type="entry name" value="P-loop_NTPase"/>
</dbReference>
<dbReference type="PANTHER" id="PTHR47959">
    <property type="entry name" value="ATP-DEPENDENT RNA HELICASE RHLE-RELATED"/>
    <property type="match status" value="1"/>
</dbReference>
<dbReference type="InterPro" id="IPR006474">
    <property type="entry name" value="Helicase_Cas3_CRISPR-ass_core"/>
</dbReference>
<dbReference type="Gene3D" id="3.40.50.300">
    <property type="entry name" value="P-loop containing nucleotide triphosphate hydrolases"/>
    <property type="match status" value="2"/>
</dbReference>
<keyword evidence="8" id="KW-0067">ATP-binding</keyword>
<keyword evidence="14" id="KW-1185">Reference proteome</keyword>
<dbReference type="InterPro" id="IPR006674">
    <property type="entry name" value="HD_domain"/>
</dbReference>
<keyword evidence="4" id="KW-0479">Metal-binding</keyword>
<dbReference type="InterPro" id="IPR006483">
    <property type="entry name" value="CRISPR-assoc_Cas3_HD"/>
</dbReference>
<evidence type="ECO:0000256" key="2">
    <source>
        <dbReference type="ARBA" id="ARBA00009046"/>
    </source>
</evidence>
<dbReference type="SMART" id="SM00471">
    <property type="entry name" value="HDc"/>
    <property type="match status" value="1"/>
</dbReference>
<dbReference type="NCBIfam" id="TIGR01587">
    <property type="entry name" value="cas3_core"/>
    <property type="match status" value="1"/>
</dbReference>
<evidence type="ECO:0000256" key="9">
    <source>
        <dbReference type="ARBA" id="ARBA00023118"/>
    </source>
</evidence>
<dbReference type="InterPro" id="IPR011545">
    <property type="entry name" value="DEAD/DEAH_box_helicase_dom"/>
</dbReference>
<dbReference type="InterPro" id="IPR038257">
    <property type="entry name" value="CRISPR-assoc_Cas3_HD_sf"/>
</dbReference>
<dbReference type="GO" id="GO:0004519">
    <property type="term" value="F:endonuclease activity"/>
    <property type="evidence" value="ECO:0007669"/>
    <property type="project" value="UniProtKB-KW"/>
</dbReference>
<dbReference type="Pfam" id="PF22590">
    <property type="entry name" value="Cas3-like_C_2"/>
    <property type="match status" value="1"/>
</dbReference>
<dbReference type="SUPFAM" id="SSF52540">
    <property type="entry name" value="P-loop containing nucleoside triphosphate hydrolases"/>
    <property type="match status" value="1"/>
</dbReference>
<dbReference type="NCBIfam" id="TIGR01596">
    <property type="entry name" value="cas3_HD"/>
    <property type="match status" value="1"/>
</dbReference>
<dbReference type="GO" id="GO:0016787">
    <property type="term" value="F:hydrolase activity"/>
    <property type="evidence" value="ECO:0007669"/>
    <property type="project" value="UniProtKB-KW"/>
</dbReference>
<gene>
    <name evidence="13" type="ORF">C7382_11142</name>
</gene>
<dbReference type="NCBIfam" id="TIGR00277">
    <property type="entry name" value="HDIG"/>
    <property type="match status" value="1"/>
</dbReference>
<dbReference type="PANTHER" id="PTHR47959:SF16">
    <property type="entry name" value="CRISPR-ASSOCIATED NUCLEASE_HELICASE CAS3-RELATED"/>
    <property type="match status" value="1"/>
</dbReference>
<keyword evidence="6" id="KW-0378">Hydrolase</keyword>
<dbReference type="InterPro" id="IPR001650">
    <property type="entry name" value="Helicase_C-like"/>
</dbReference>
<comment type="similarity">
    <text evidence="1">In the N-terminal section; belongs to the CRISPR-associated nuclease Cas3-HD family.</text>
</comment>
<evidence type="ECO:0000313" key="14">
    <source>
        <dbReference type="Proteomes" id="UP000245462"/>
    </source>
</evidence>
<evidence type="ECO:0000313" key="13">
    <source>
        <dbReference type="EMBL" id="PVZ08795.1"/>
    </source>
</evidence>
<dbReference type="EMBL" id="QEKY01000011">
    <property type="protein sequence ID" value="PVZ08795.1"/>
    <property type="molecule type" value="Genomic_DNA"/>
</dbReference>
<evidence type="ECO:0000256" key="5">
    <source>
        <dbReference type="ARBA" id="ARBA00022741"/>
    </source>
</evidence>
<feature type="domain" description="Helicase C-terminal" evidence="11">
    <location>
        <begin position="424"/>
        <end position="585"/>
    </location>
</feature>
<dbReference type="GO" id="GO:0005524">
    <property type="term" value="F:ATP binding"/>
    <property type="evidence" value="ECO:0007669"/>
    <property type="project" value="UniProtKB-KW"/>
</dbReference>
<dbReference type="Pfam" id="PF00270">
    <property type="entry name" value="DEAD"/>
    <property type="match status" value="1"/>
</dbReference>
<evidence type="ECO:0000259" key="12">
    <source>
        <dbReference type="PROSITE" id="PS51643"/>
    </source>
</evidence>
<dbReference type="InterPro" id="IPR003607">
    <property type="entry name" value="HD/PDEase_dom"/>
</dbReference>
<reference evidence="13 14" key="1">
    <citation type="submission" date="2018-04" db="EMBL/GenBank/DDBJ databases">
        <title>Genomic Encyclopedia of Type Strains, Phase IV (KMG-IV): sequencing the most valuable type-strain genomes for metagenomic binning, comparative biology and taxonomic classification.</title>
        <authorList>
            <person name="Goeker M."/>
        </authorList>
    </citation>
    <scope>NUCLEOTIDE SEQUENCE [LARGE SCALE GENOMIC DNA]</scope>
    <source>
        <strain evidence="13 14">DSM 28520</strain>
    </source>
</reference>
<dbReference type="SUPFAM" id="SSF109604">
    <property type="entry name" value="HD-domain/PDEase-like"/>
    <property type="match status" value="1"/>
</dbReference>
<evidence type="ECO:0000256" key="3">
    <source>
        <dbReference type="ARBA" id="ARBA00022722"/>
    </source>
</evidence>
<comment type="similarity">
    <text evidence="2">In the central section; belongs to the CRISPR-associated helicase Cas3 family.</text>
</comment>
<evidence type="ECO:0000256" key="1">
    <source>
        <dbReference type="ARBA" id="ARBA00006847"/>
    </source>
</evidence>
<dbReference type="InterPro" id="IPR054712">
    <property type="entry name" value="Cas3-like_dom"/>
</dbReference>
<dbReference type="GeneID" id="94551087"/>
<evidence type="ECO:0000259" key="11">
    <source>
        <dbReference type="PROSITE" id="PS51194"/>
    </source>
</evidence>
<keyword evidence="13" id="KW-0255">Endonuclease</keyword>
<evidence type="ECO:0000256" key="7">
    <source>
        <dbReference type="ARBA" id="ARBA00022806"/>
    </source>
</evidence>
<dbReference type="AlphaFoldDB" id="A0A2U1F9C8"/>
<dbReference type="Pfam" id="PF01966">
    <property type="entry name" value="HD"/>
    <property type="match status" value="1"/>
</dbReference>
<evidence type="ECO:0000256" key="10">
    <source>
        <dbReference type="ARBA" id="ARBA00038437"/>
    </source>
</evidence>
<dbReference type="PROSITE" id="PS51194">
    <property type="entry name" value="HELICASE_CTER"/>
    <property type="match status" value="1"/>
</dbReference>
<sequence>MNRYDHILAKSDGTPLWQHLQEVAEVAVLIAQHTGMDVELARKGALLHDIGKTSPLFQIRLKEGSTMPSKPFRHEIASLFFLSLLPSEEDRQVVIRMIAAHHKSIYKDVGDKGLLDLDDNDFRCFERHSKGFEEWSADALGILSLCGWKTHPISLEDARRSYEEAVDYCSRLNPNCSRWKGLLMAADHLASGMEQYTEEALRKLFVVPDLAYYENRKCDLYPLSLIAADDKRSHTLVTAPTGAGKTDFLLRRCRGRVFYTLPFQASINAMYDRLKADLKDTDAQIYPLHAASILKMSDNRYERILPRHIGASIKVLTPHQIAAVAFGLKGYEAIALDLKGCDVILDEIHTYTSTTQAMVLKIVEILIMLGCHVHVGTATMPSVLYDQLLALLGGKDEVYEVKLSDEILTTFDRHVVHKVEARDETKPFITKAIEQKQKILFVCNQVKRAQQLFQELGEVYPQIPMMLIHSRFKREDRARLEKKLKEEYNQSEQACFVVSTQVVEVSLDISFDLMVTECAPIDALIQRFGRINRRRTAESIGTMKPIYVIAPPEEEKEAMPYDTEVLRRSYAVLEDDAILREKDVQRLLDTVYPEIPRVDIEWHTAFQKGEWAIKELMHYPKSALLDLLDISSACCVVESDRLAYIQGNYISRTMLEIPVPTAIRFKGLALIEEGMHPYLIPDKAYDPALGYVEEYAAPQHYKSFEMI</sequence>
<dbReference type="Gene3D" id="1.10.3210.30">
    <property type="match status" value="1"/>
</dbReference>
<dbReference type="GO" id="GO:0005829">
    <property type="term" value="C:cytosol"/>
    <property type="evidence" value="ECO:0007669"/>
    <property type="project" value="TreeGrafter"/>
</dbReference>
<keyword evidence="7 13" id="KW-0347">Helicase</keyword>
<feature type="domain" description="HD Cas3-type" evidence="12">
    <location>
        <begin position="9"/>
        <end position="189"/>
    </location>
</feature>
<name>A0A2U1F9C8_9PORP</name>
<dbReference type="PROSITE" id="PS51643">
    <property type="entry name" value="HD_CAS3"/>
    <property type="match status" value="1"/>
</dbReference>
<comment type="caution">
    <text evidence="13">The sequence shown here is derived from an EMBL/GenBank/DDBJ whole genome shotgun (WGS) entry which is preliminary data.</text>
</comment>
<dbReference type="SMART" id="SM00490">
    <property type="entry name" value="HELICc"/>
    <property type="match status" value="1"/>
</dbReference>
<keyword evidence="9" id="KW-0051">Antiviral defense</keyword>
<evidence type="ECO:0000256" key="8">
    <source>
        <dbReference type="ARBA" id="ARBA00022840"/>
    </source>
</evidence>
<evidence type="ECO:0000256" key="6">
    <source>
        <dbReference type="ARBA" id="ARBA00022801"/>
    </source>
</evidence>
<protein>
    <submittedName>
        <fullName evidence="13">CRISPR-associated endonuclease/helicase Cas3</fullName>
    </submittedName>
</protein>
<accession>A0A2U1F9C8</accession>
<dbReference type="InterPro" id="IPR006675">
    <property type="entry name" value="HDIG_dom"/>
</dbReference>
<dbReference type="GO" id="GO:0051607">
    <property type="term" value="P:defense response to virus"/>
    <property type="evidence" value="ECO:0007669"/>
    <property type="project" value="UniProtKB-KW"/>
</dbReference>